<dbReference type="PRINTS" id="PR00364">
    <property type="entry name" value="DISEASERSIST"/>
</dbReference>
<keyword evidence="2" id="KW-0433">Leucine-rich repeat</keyword>
<dbReference type="STRING" id="49451.A0A1J6JCQ7"/>
<proteinExistence type="inferred from homology"/>
<keyword evidence="5" id="KW-0611">Plant defense</keyword>
<dbReference type="GO" id="GO:0005524">
    <property type="term" value="F:ATP binding"/>
    <property type="evidence" value="ECO:0007669"/>
    <property type="project" value="UniProtKB-KW"/>
</dbReference>
<sequence length="707" mass="80724">MAYAAIASLMNTIQQSMESTGLVLQLFYQKLESLRAIMENPCNITGDHEALTSLEAQIAELADEAEYKVDLESRNIVMPENEKKQRRAFVNLYSLVKEVVGRIDSTMKKWMAIQNKLKNIQNLSLVSTSRHGLEPEDKMVGLENEFKIMQDQLARGARELEVVSIVGMGGIGKTTLANKIYSDPFIMSHFDIRAKATLSQEYCARNVLLGLLSSISGKTNEFHEQQDDDQLADRLQKLLKCGRYLVVIDDIWTREAWDDIRRCFSDCNNGSRILMTTRNVEVAECASSGKTPYHMRLMNFDESWSLLYEKVFVKDCYSPEFEQLGKTIALNCGGLPLALVLIAGLLSKIGKSLDEWKSIVKNHYLGEEISSSFAVDIPPSISSLCYLQTIILRLLQPNARQYPLVLPNEILTMPQLRHLHLDWNYLQYHGPTQKSLVLKNLQCLSGLNPWHCTRSVFRQFPNLKKLQICGIWEDFRSRKDLYEFHYLDKLEELDFVLTYSCYACFLESITSSGLLRFTRQKRQAILLERPSRALPPTESFPYSILPPPDAFPQNLKKLAFYGTCLQWNDLSIVGKLPKLEALKLGISACIGVEWKVVKDGFPSLKFLLLERLKVRYWRASCDHFPCLERLFLEHCWNLDSIPQDFADITTLALIDIRWCAESVGNSAKQIQQDILNNYASFMEVNIHEPQNKQRGPSSSVALPTISI</sequence>
<gene>
    <name evidence="9" type="primary">R1B-16_5</name>
    <name evidence="9" type="ORF">A4A49_29115</name>
</gene>
<comment type="similarity">
    <text evidence="1">Belongs to the disease resistance NB-LRR family.</text>
</comment>
<dbReference type="InterPro" id="IPR042197">
    <property type="entry name" value="Apaf_helical"/>
</dbReference>
<evidence type="ECO:0000256" key="2">
    <source>
        <dbReference type="ARBA" id="ARBA00022614"/>
    </source>
</evidence>
<dbReference type="Gene3D" id="3.80.10.10">
    <property type="entry name" value="Ribonuclease Inhibitor"/>
    <property type="match status" value="1"/>
</dbReference>
<keyword evidence="6" id="KW-0067">ATP-binding</keyword>
<comment type="caution">
    <text evidence="9">The sequence shown here is derived from an EMBL/GenBank/DDBJ whole genome shotgun (WGS) entry which is preliminary data.</text>
</comment>
<evidence type="ECO:0000313" key="9">
    <source>
        <dbReference type="EMBL" id="OIT08571.1"/>
    </source>
</evidence>
<dbReference type="PANTHER" id="PTHR15140:SF29">
    <property type="entry name" value="LATE BLIGHT RESISTANCE PROTEIN R1-A-LIKE"/>
    <property type="match status" value="1"/>
</dbReference>
<dbReference type="EMBL" id="MJEQ01037183">
    <property type="protein sequence ID" value="OIT08571.1"/>
    <property type="molecule type" value="Genomic_DNA"/>
</dbReference>
<evidence type="ECO:0000313" key="10">
    <source>
        <dbReference type="Proteomes" id="UP000187609"/>
    </source>
</evidence>
<keyword evidence="4" id="KW-0547">Nucleotide-binding</keyword>
<keyword evidence="10" id="KW-1185">Reference proteome</keyword>
<name>A0A1J6JCQ7_NICAT</name>
<dbReference type="SUPFAM" id="SSF52058">
    <property type="entry name" value="L domain-like"/>
    <property type="match status" value="1"/>
</dbReference>
<dbReference type="SUPFAM" id="SSF52540">
    <property type="entry name" value="P-loop containing nucleoside triphosphate hydrolases"/>
    <property type="match status" value="1"/>
</dbReference>
<dbReference type="GO" id="GO:0006952">
    <property type="term" value="P:defense response"/>
    <property type="evidence" value="ECO:0007669"/>
    <property type="project" value="UniProtKB-KW"/>
</dbReference>
<accession>A0A1J6JCQ7</accession>
<dbReference type="InterPro" id="IPR055414">
    <property type="entry name" value="LRR_R13L4/SHOC2-like"/>
</dbReference>
<dbReference type="FunFam" id="3.40.50.300:FF:001091">
    <property type="entry name" value="Probable disease resistance protein At1g61300"/>
    <property type="match status" value="1"/>
</dbReference>
<evidence type="ECO:0000256" key="5">
    <source>
        <dbReference type="ARBA" id="ARBA00022821"/>
    </source>
</evidence>
<dbReference type="Gene3D" id="1.20.5.4130">
    <property type="match status" value="1"/>
</dbReference>
<dbReference type="InterPro" id="IPR027417">
    <property type="entry name" value="P-loop_NTPase"/>
</dbReference>
<dbReference type="Pfam" id="PF23598">
    <property type="entry name" value="LRR_14"/>
    <property type="match status" value="1"/>
</dbReference>
<feature type="domain" description="NB-ARC" evidence="7">
    <location>
        <begin position="148"/>
        <end position="314"/>
    </location>
</feature>
<organism evidence="9 10">
    <name type="scientific">Nicotiana attenuata</name>
    <name type="common">Coyote tobacco</name>
    <dbReference type="NCBI Taxonomy" id="49451"/>
    <lineage>
        <taxon>Eukaryota</taxon>
        <taxon>Viridiplantae</taxon>
        <taxon>Streptophyta</taxon>
        <taxon>Embryophyta</taxon>
        <taxon>Tracheophyta</taxon>
        <taxon>Spermatophyta</taxon>
        <taxon>Magnoliopsida</taxon>
        <taxon>eudicotyledons</taxon>
        <taxon>Gunneridae</taxon>
        <taxon>Pentapetalae</taxon>
        <taxon>asterids</taxon>
        <taxon>lamiids</taxon>
        <taxon>Solanales</taxon>
        <taxon>Solanaceae</taxon>
        <taxon>Nicotianoideae</taxon>
        <taxon>Nicotianeae</taxon>
        <taxon>Nicotiana</taxon>
    </lineage>
</organism>
<evidence type="ECO:0000259" key="8">
    <source>
        <dbReference type="Pfam" id="PF23598"/>
    </source>
</evidence>
<protein>
    <submittedName>
        <fullName evidence="9">Late blight resistance protein -like r1b-16</fullName>
    </submittedName>
</protein>
<dbReference type="InterPro" id="IPR038005">
    <property type="entry name" value="RX-like_CC"/>
</dbReference>
<evidence type="ECO:0000256" key="4">
    <source>
        <dbReference type="ARBA" id="ARBA00022741"/>
    </source>
</evidence>
<dbReference type="Gene3D" id="3.40.50.300">
    <property type="entry name" value="P-loop containing nucleotide triphosphate hydrolases"/>
    <property type="match status" value="1"/>
</dbReference>
<evidence type="ECO:0000259" key="7">
    <source>
        <dbReference type="Pfam" id="PF00931"/>
    </source>
</evidence>
<dbReference type="AlphaFoldDB" id="A0A1J6JCQ7"/>
<reference evidence="9" key="1">
    <citation type="submission" date="2016-11" db="EMBL/GenBank/DDBJ databases">
        <title>The genome of Nicotiana attenuata.</title>
        <authorList>
            <person name="Xu S."/>
            <person name="Brockmoeller T."/>
            <person name="Gaquerel E."/>
            <person name="Navarro A."/>
            <person name="Kuhl H."/>
            <person name="Gase K."/>
            <person name="Ling Z."/>
            <person name="Zhou W."/>
            <person name="Kreitzer C."/>
            <person name="Stanke M."/>
            <person name="Tang H."/>
            <person name="Lyons E."/>
            <person name="Pandey P."/>
            <person name="Pandey S.P."/>
            <person name="Timmermann B."/>
            <person name="Baldwin I.T."/>
        </authorList>
    </citation>
    <scope>NUCLEOTIDE SEQUENCE [LARGE SCALE GENOMIC DNA]</scope>
    <source>
        <strain evidence="9">UT</strain>
    </source>
</reference>
<evidence type="ECO:0000256" key="1">
    <source>
        <dbReference type="ARBA" id="ARBA00008894"/>
    </source>
</evidence>
<dbReference type="Gene3D" id="1.10.8.430">
    <property type="entry name" value="Helical domain of apoptotic protease-activating factors"/>
    <property type="match status" value="1"/>
</dbReference>
<dbReference type="CDD" id="cd14798">
    <property type="entry name" value="RX-CC_like"/>
    <property type="match status" value="1"/>
</dbReference>
<dbReference type="InterPro" id="IPR002182">
    <property type="entry name" value="NB-ARC"/>
</dbReference>
<dbReference type="Pfam" id="PF00931">
    <property type="entry name" value="NB-ARC"/>
    <property type="match status" value="1"/>
</dbReference>
<dbReference type="SMR" id="A0A1J6JCQ7"/>
<dbReference type="GO" id="GO:0043531">
    <property type="term" value="F:ADP binding"/>
    <property type="evidence" value="ECO:0007669"/>
    <property type="project" value="InterPro"/>
</dbReference>
<dbReference type="OMA" id="PNARQYP"/>
<evidence type="ECO:0000256" key="6">
    <source>
        <dbReference type="ARBA" id="ARBA00022840"/>
    </source>
</evidence>
<keyword evidence="3" id="KW-0677">Repeat</keyword>
<dbReference type="Gramene" id="OIT08571">
    <property type="protein sequence ID" value="OIT08571"/>
    <property type="gene ID" value="A4A49_29115"/>
</dbReference>
<dbReference type="Proteomes" id="UP000187609">
    <property type="component" value="Unassembled WGS sequence"/>
</dbReference>
<dbReference type="InterPro" id="IPR032675">
    <property type="entry name" value="LRR_dom_sf"/>
</dbReference>
<feature type="domain" description="Disease resistance R13L4/SHOC-2-like LRR" evidence="8">
    <location>
        <begin position="359"/>
        <end position="639"/>
    </location>
</feature>
<evidence type="ECO:0000256" key="3">
    <source>
        <dbReference type="ARBA" id="ARBA00022737"/>
    </source>
</evidence>
<dbReference type="PANTHER" id="PTHR15140">
    <property type="entry name" value="TUBULIN-SPECIFIC CHAPERONE E"/>
    <property type="match status" value="1"/>
</dbReference>